<dbReference type="OrthoDB" id="9154044at2"/>
<proteinExistence type="predicted"/>
<evidence type="ECO:0000313" key="2">
    <source>
        <dbReference type="EMBL" id="MBB5203282.1"/>
    </source>
</evidence>
<feature type="compositionally biased region" description="Pro residues" evidence="1">
    <location>
        <begin position="155"/>
        <end position="164"/>
    </location>
</feature>
<sequence length="197" mass="20339">MRERLVALLVWTLVGWSAGYFALRLWPQPLQLPAALPTAGADAPLVLDRLLGSAAPAVVAVAAQDSRYRLLGLVAPKGEALQGEQGVALIAVDGAPPRAVRLGQAVDGEMRLLKVEAHGVSLGTEGQVRVQLRLDPPPAATQGQLPPVAGLVVEPSPPPQPAPMVGPQAGAAQEPQAGAAVDGADMPRRRNPGDQAR</sequence>
<evidence type="ECO:0000313" key="3">
    <source>
        <dbReference type="Proteomes" id="UP000554837"/>
    </source>
</evidence>
<feature type="compositionally biased region" description="Low complexity" evidence="1">
    <location>
        <begin position="165"/>
        <end position="180"/>
    </location>
</feature>
<comment type="caution">
    <text evidence="2">The sequence shown here is derived from an EMBL/GenBank/DDBJ whole genome shotgun (WGS) entry which is preliminary data.</text>
</comment>
<gene>
    <name evidence="2" type="ORF">HNQ51_000575</name>
</gene>
<reference evidence="2 3" key="1">
    <citation type="submission" date="2020-08" db="EMBL/GenBank/DDBJ databases">
        <title>Genomic Encyclopedia of Type Strains, Phase IV (KMG-IV): sequencing the most valuable type-strain genomes for metagenomic binning, comparative biology and taxonomic classification.</title>
        <authorList>
            <person name="Goeker M."/>
        </authorList>
    </citation>
    <scope>NUCLEOTIDE SEQUENCE [LARGE SCALE GENOMIC DNA]</scope>
    <source>
        <strain evidence="2 3">DSM 23958</strain>
    </source>
</reference>
<name>A0A840S184_9BURK</name>
<feature type="compositionally biased region" description="Basic and acidic residues" evidence="1">
    <location>
        <begin position="185"/>
        <end position="197"/>
    </location>
</feature>
<dbReference type="AlphaFoldDB" id="A0A840S184"/>
<dbReference type="RefSeq" id="WP_138857651.1">
    <property type="nucleotide sequence ID" value="NZ_CP040709.1"/>
</dbReference>
<protein>
    <submittedName>
        <fullName evidence="2">General secretion pathway protein C</fullName>
    </submittedName>
</protein>
<feature type="region of interest" description="Disordered" evidence="1">
    <location>
        <begin position="150"/>
        <end position="197"/>
    </location>
</feature>
<accession>A0A840S184</accession>
<dbReference type="Proteomes" id="UP000554837">
    <property type="component" value="Unassembled WGS sequence"/>
</dbReference>
<dbReference type="EMBL" id="JACHHO010000001">
    <property type="protein sequence ID" value="MBB5203282.1"/>
    <property type="molecule type" value="Genomic_DNA"/>
</dbReference>
<evidence type="ECO:0000256" key="1">
    <source>
        <dbReference type="SAM" id="MobiDB-lite"/>
    </source>
</evidence>
<organism evidence="2 3">
    <name type="scientific">Inhella inkyongensis</name>
    <dbReference type="NCBI Taxonomy" id="392593"/>
    <lineage>
        <taxon>Bacteria</taxon>
        <taxon>Pseudomonadati</taxon>
        <taxon>Pseudomonadota</taxon>
        <taxon>Betaproteobacteria</taxon>
        <taxon>Burkholderiales</taxon>
        <taxon>Sphaerotilaceae</taxon>
        <taxon>Inhella</taxon>
    </lineage>
</organism>
<keyword evidence="3" id="KW-1185">Reference proteome</keyword>